<keyword evidence="6 9" id="KW-0413">Isomerase</keyword>
<feature type="domain" description="DNA topoisomerase IB N-terminal" evidence="8">
    <location>
        <begin position="47"/>
        <end position="95"/>
    </location>
</feature>
<reference evidence="9 10" key="1">
    <citation type="submission" date="2019-02" db="EMBL/GenBank/DDBJ databases">
        <title>WGS of Pseudoxanthomonas species novum from clinical isolates.</title>
        <authorList>
            <person name="Bernier A.-M."/>
            <person name="Bernard K."/>
            <person name="Vachon A."/>
        </authorList>
    </citation>
    <scope>NUCLEOTIDE SEQUENCE [LARGE SCALE GENOMIC DNA]</scope>
    <source>
        <strain evidence="9 10">NML171200</strain>
    </source>
</reference>
<evidence type="ECO:0000256" key="2">
    <source>
        <dbReference type="ARBA" id="ARBA00006645"/>
    </source>
</evidence>
<evidence type="ECO:0000259" key="7">
    <source>
        <dbReference type="Pfam" id="PF01028"/>
    </source>
</evidence>
<evidence type="ECO:0000256" key="3">
    <source>
        <dbReference type="ARBA" id="ARBA00012891"/>
    </source>
</evidence>
<dbReference type="InterPro" id="IPR011010">
    <property type="entry name" value="DNA_brk_join_enz"/>
</dbReference>
<sequence>MASSAPSSKRDSATAVPSPMAGVAKLAGLVYVSDAEPGYSRRRAGKGFGYRDPEGRAVRDASTLARIRTLAIPPAYTEVWICLHERGHLQATGRDARRRKQYRYHPDWMQVTGEGKFDRIVQFGAALPRLRRRLRQDLKRPGFPREKVLAIVVAVMAETLVRIGNASYARDNRSFGLTTLRNRHVAFARDRVRLKFRGKGGLEHDIGIDDARLVKLIRAVQHLPGQALFQYQDDDGTLQPVDSGQVNAYLHEVMGEDFTAKDFRTWGGTLAAFKLLAATPVPEPPSKTALNRAKNGVIKEVARALGNTPAVCRKAYIDPCVFVAWEDGRLQKVAGSARGERQWEQAALKLMAKVHRVSLRKAKRAAEA</sequence>
<dbReference type="Gene3D" id="1.10.132.120">
    <property type="match status" value="1"/>
</dbReference>
<evidence type="ECO:0000313" key="9">
    <source>
        <dbReference type="EMBL" id="TAA25765.1"/>
    </source>
</evidence>
<comment type="caution">
    <text evidence="9">The sequence shown here is derived from an EMBL/GenBank/DDBJ whole genome shotgun (WGS) entry which is preliminary data.</text>
</comment>
<dbReference type="GO" id="GO:0003917">
    <property type="term" value="F:DNA topoisomerase type I (single strand cut, ATP-independent) activity"/>
    <property type="evidence" value="ECO:0007669"/>
    <property type="project" value="UniProtKB-EC"/>
</dbReference>
<proteinExistence type="inferred from homology"/>
<dbReference type="EC" id="5.6.2.1" evidence="3"/>
<dbReference type="InterPro" id="IPR035447">
    <property type="entry name" value="DNA_topo_I_N_sf"/>
</dbReference>
<dbReference type="InterPro" id="IPR049331">
    <property type="entry name" value="Top1B_N_bact"/>
</dbReference>
<dbReference type="AlphaFoldDB" id="A0A4Q8LB84"/>
<keyword evidence="5" id="KW-0238">DNA-binding</keyword>
<dbReference type="InterPro" id="IPR013500">
    <property type="entry name" value="TopoI_cat_euk"/>
</dbReference>
<dbReference type="GO" id="GO:0006265">
    <property type="term" value="P:DNA topological change"/>
    <property type="evidence" value="ECO:0007669"/>
    <property type="project" value="InterPro"/>
</dbReference>
<dbReference type="Pfam" id="PF21338">
    <property type="entry name" value="Top1B_N_bact"/>
    <property type="match status" value="1"/>
</dbReference>
<evidence type="ECO:0000256" key="1">
    <source>
        <dbReference type="ARBA" id="ARBA00000213"/>
    </source>
</evidence>
<dbReference type="RefSeq" id="WP_130551383.1">
    <property type="nucleotide sequence ID" value="NZ_SHMC01000003.1"/>
</dbReference>
<dbReference type="SUPFAM" id="SSF55869">
    <property type="entry name" value="DNA topoisomerase I domain"/>
    <property type="match status" value="1"/>
</dbReference>
<evidence type="ECO:0000256" key="4">
    <source>
        <dbReference type="ARBA" id="ARBA00023029"/>
    </source>
</evidence>
<name>A0A4Q8LB84_9GAMM</name>
<gene>
    <name evidence="9" type="ORF">EA660_10030</name>
</gene>
<dbReference type="PROSITE" id="PS52038">
    <property type="entry name" value="TOPO_IB_2"/>
    <property type="match status" value="1"/>
</dbReference>
<dbReference type="OrthoDB" id="9778962at2"/>
<dbReference type="InterPro" id="IPR014711">
    <property type="entry name" value="TopoI_cat_a-hlx-sub_euk"/>
</dbReference>
<evidence type="ECO:0000313" key="10">
    <source>
        <dbReference type="Proteomes" id="UP000292627"/>
    </source>
</evidence>
<dbReference type="EMBL" id="SHMC01000003">
    <property type="protein sequence ID" value="TAA25765.1"/>
    <property type="molecule type" value="Genomic_DNA"/>
</dbReference>
<dbReference type="InterPro" id="IPR001631">
    <property type="entry name" value="TopoI"/>
</dbReference>
<dbReference type="GO" id="GO:0003677">
    <property type="term" value="F:DNA binding"/>
    <property type="evidence" value="ECO:0007669"/>
    <property type="project" value="UniProtKB-KW"/>
</dbReference>
<organism evidence="9 10">
    <name type="scientific">Pseudoxanthomonas winnipegensis</name>
    <dbReference type="NCBI Taxonomy" id="2480810"/>
    <lineage>
        <taxon>Bacteria</taxon>
        <taxon>Pseudomonadati</taxon>
        <taxon>Pseudomonadota</taxon>
        <taxon>Gammaproteobacteria</taxon>
        <taxon>Lysobacterales</taxon>
        <taxon>Lysobacteraceae</taxon>
        <taxon>Pseudoxanthomonas</taxon>
    </lineage>
</organism>
<feature type="domain" description="DNA topoisomerase I catalytic core eukaryotic-type" evidence="7">
    <location>
        <begin position="114"/>
        <end position="314"/>
    </location>
</feature>
<comment type="catalytic activity">
    <reaction evidence="1">
        <text>ATP-independent breakage of single-stranded DNA, followed by passage and rejoining.</text>
        <dbReference type="EC" id="5.6.2.1"/>
    </reaction>
</comment>
<comment type="similarity">
    <text evidence="2">Belongs to the type IB topoisomerase family.</text>
</comment>
<evidence type="ECO:0000256" key="6">
    <source>
        <dbReference type="ARBA" id="ARBA00023235"/>
    </source>
</evidence>
<accession>A0A4Q8LB84</accession>
<dbReference type="PRINTS" id="PR00416">
    <property type="entry name" value="EUTPISMRASEI"/>
</dbReference>
<keyword evidence="4" id="KW-0799">Topoisomerase</keyword>
<dbReference type="Pfam" id="PF01028">
    <property type="entry name" value="Topoisom_I"/>
    <property type="match status" value="1"/>
</dbReference>
<dbReference type="SUPFAM" id="SSF56349">
    <property type="entry name" value="DNA breaking-rejoining enzymes"/>
    <property type="match status" value="1"/>
</dbReference>
<evidence type="ECO:0000256" key="5">
    <source>
        <dbReference type="ARBA" id="ARBA00023125"/>
    </source>
</evidence>
<dbReference type="Proteomes" id="UP000292627">
    <property type="component" value="Unassembled WGS sequence"/>
</dbReference>
<dbReference type="Gene3D" id="3.30.66.10">
    <property type="entry name" value="DNA topoisomerase I domain"/>
    <property type="match status" value="1"/>
</dbReference>
<protein>
    <recommendedName>
        <fullName evidence="3">DNA topoisomerase</fullName>
        <ecNumber evidence="3">5.6.2.1</ecNumber>
    </recommendedName>
</protein>
<dbReference type="Gene3D" id="3.90.15.10">
    <property type="entry name" value="Topoisomerase I, Chain A, domain 3"/>
    <property type="match status" value="1"/>
</dbReference>
<evidence type="ECO:0000259" key="8">
    <source>
        <dbReference type="Pfam" id="PF21338"/>
    </source>
</evidence>